<gene>
    <name evidence="1" type="ORF">M2283_007553</name>
</gene>
<protein>
    <submittedName>
        <fullName evidence="1">Uncharacterized protein</fullName>
    </submittedName>
</protein>
<dbReference type="Proteomes" id="UP001160499">
    <property type="component" value="Unassembled WGS sequence"/>
</dbReference>
<name>A0ABT6LVH1_9ACTN</name>
<dbReference type="EMBL" id="JARXVH010000015">
    <property type="protein sequence ID" value="MDH6220213.1"/>
    <property type="molecule type" value="Genomic_DNA"/>
</dbReference>
<proteinExistence type="predicted"/>
<evidence type="ECO:0000313" key="2">
    <source>
        <dbReference type="Proteomes" id="UP001160499"/>
    </source>
</evidence>
<keyword evidence="2" id="KW-1185">Reference proteome</keyword>
<comment type="caution">
    <text evidence="1">The sequence shown here is derived from an EMBL/GenBank/DDBJ whole genome shotgun (WGS) entry which is preliminary data.</text>
</comment>
<sequence>MNGQSVVNSSPYLIDESARSQDADIWFALPPGFVPLPLPDAFPENAVGQGPFAGLEPVLRMAQLLLAGGAVRCCLGLHSDDEGDGGALLSLFTLSWRATDWAPRSVLAARAAASAQDAEHIEMLDLPCGPASVVQTRLSGPPEAEIAADIQLLQTTAYVPCLDGQRIAILTLATTAVEHARHYRALLGDIVGTVSFENPLPAESDDVSDEE</sequence>
<organism evidence="1 2">
    <name type="scientific">Streptomyces pseudovenezuelae</name>
    <dbReference type="NCBI Taxonomy" id="67350"/>
    <lineage>
        <taxon>Bacteria</taxon>
        <taxon>Bacillati</taxon>
        <taxon>Actinomycetota</taxon>
        <taxon>Actinomycetes</taxon>
        <taxon>Kitasatosporales</taxon>
        <taxon>Streptomycetaceae</taxon>
        <taxon>Streptomyces</taxon>
        <taxon>Streptomyces aurantiacus group</taxon>
    </lineage>
</organism>
<accession>A0ABT6LVH1</accession>
<reference evidence="1 2" key="1">
    <citation type="submission" date="2023-04" db="EMBL/GenBank/DDBJ databases">
        <title>Forest soil microbial communities from Buena Vista Peninsula, Colon Province, Panama.</title>
        <authorList>
            <person name="Bouskill N."/>
        </authorList>
    </citation>
    <scope>NUCLEOTIDE SEQUENCE [LARGE SCALE GENOMIC DNA]</scope>
    <source>
        <strain evidence="1 2">GGS1</strain>
    </source>
</reference>
<evidence type="ECO:0000313" key="1">
    <source>
        <dbReference type="EMBL" id="MDH6220213.1"/>
    </source>
</evidence>